<gene>
    <name evidence="1" type="ORF">Cvel_24717</name>
</gene>
<name>A0A0G4H554_9ALVE</name>
<sequence length="107" mass="10723">MCGPPVPVLVSCGRGKAGFRDRPVEVPGSALLPVGSREGFVVGEAAGVVSSGTHERPADPNSATRIVGVDLESGGLPAEAPQPGFNGWAMSESRGDEFSAIAGSAGY</sequence>
<protein>
    <submittedName>
        <fullName evidence="1">Uncharacterized protein</fullName>
    </submittedName>
</protein>
<evidence type="ECO:0000313" key="1">
    <source>
        <dbReference type="EMBL" id="CEM38911.1"/>
    </source>
</evidence>
<proteinExistence type="predicted"/>
<organism evidence="1">
    <name type="scientific">Chromera velia CCMP2878</name>
    <dbReference type="NCBI Taxonomy" id="1169474"/>
    <lineage>
        <taxon>Eukaryota</taxon>
        <taxon>Sar</taxon>
        <taxon>Alveolata</taxon>
        <taxon>Colpodellida</taxon>
        <taxon>Chromeraceae</taxon>
        <taxon>Chromera</taxon>
    </lineage>
</organism>
<dbReference type="EMBL" id="CDMZ01001890">
    <property type="protein sequence ID" value="CEM38911.1"/>
    <property type="molecule type" value="Genomic_DNA"/>
</dbReference>
<accession>A0A0G4H554</accession>
<dbReference type="AlphaFoldDB" id="A0A0G4H554"/>
<dbReference type="VEuPathDB" id="CryptoDB:Cvel_24717"/>
<reference evidence="1" key="1">
    <citation type="submission" date="2014-11" db="EMBL/GenBank/DDBJ databases">
        <authorList>
            <person name="Otto D Thomas"/>
            <person name="Naeem Raeece"/>
        </authorList>
    </citation>
    <scope>NUCLEOTIDE SEQUENCE</scope>
</reference>